<protein>
    <submittedName>
        <fullName evidence="2">Uncharacterized protein</fullName>
    </submittedName>
</protein>
<dbReference type="GO" id="GO:0003677">
    <property type="term" value="F:DNA binding"/>
    <property type="evidence" value="ECO:0007669"/>
    <property type="project" value="InterPro"/>
</dbReference>
<dbReference type="EMBL" id="LGRX02025811">
    <property type="protein sequence ID" value="KAK3251826.1"/>
    <property type="molecule type" value="Genomic_DNA"/>
</dbReference>
<dbReference type="InterPro" id="IPR013762">
    <property type="entry name" value="Integrase-like_cat_sf"/>
</dbReference>
<dbReference type="InterPro" id="IPR052925">
    <property type="entry name" value="Phage_Integrase-like_Recomb"/>
</dbReference>
<gene>
    <name evidence="2" type="ORF">CYMTET_38852</name>
</gene>
<organism evidence="2 3">
    <name type="scientific">Cymbomonas tetramitiformis</name>
    <dbReference type="NCBI Taxonomy" id="36881"/>
    <lineage>
        <taxon>Eukaryota</taxon>
        <taxon>Viridiplantae</taxon>
        <taxon>Chlorophyta</taxon>
        <taxon>Pyramimonadophyceae</taxon>
        <taxon>Pyramimonadales</taxon>
        <taxon>Pyramimonadaceae</taxon>
        <taxon>Cymbomonas</taxon>
    </lineage>
</organism>
<dbReference type="PANTHER" id="PTHR34605:SF4">
    <property type="entry name" value="DNA ADENINE METHYLTRANSFERASE"/>
    <property type="match status" value="1"/>
</dbReference>
<evidence type="ECO:0000256" key="1">
    <source>
        <dbReference type="ARBA" id="ARBA00023172"/>
    </source>
</evidence>
<dbReference type="InterPro" id="IPR011010">
    <property type="entry name" value="DNA_brk_join_enz"/>
</dbReference>
<proteinExistence type="predicted"/>
<dbReference type="Gene3D" id="1.10.443.10">
    <property type="entry name" value="Intergrase catalytic core"/>
    <property type="match status" value="1"/>
</dbReference>
<keyword evidence="1" id="KW-0233">DNA recombination</keyword>
<sequence>MIHTVHDLALVPKEMNPAAHRLVAAVRDSAQRRLVNRKEPLEWDFVIRGAVFWRAEGGVVRLVFATVSVTMWTGWFRFDCTEKLHLKDVKFLDTHVSLFLEKRKTDHYRYGQVVEIVRAEEGQPVCPVDMLQEWVDLHFARGLQPADYLFQKVDGHRFRADPMADCLLPGTALDYAQLRRYLFRMMGEAVGIAGEELRCLFGTQSLRSGWASEVADADQVSDFVFNQYGGWSSSNSSATYKATKLDRRLAVSRSMPRSCPRE</sequence>
<accession>A0AAE0F4I4</accession>
<dbReference type="Proteomes" id="UP001190700">
    <property type="component" value="Unassembled WGS sequence"/>
</dbReference>
<reference evidence="2 3" key="1">
    <citation type="journal article" date="2015" name="Genome Biol. Evol.">
        <title>Comparative Genomics of a Bacterivorous Green Alga Reveals Evolutionary Causalities and Consequences of Phago-Mixotrophic Mode of Nutrition.</title>
        <authorList>
            <person name="Burns J.A."/>
            <person name="Paasch A."/>
            <person name="Narechania A."/>
            <person name="Kim E."/>
        </authorList>
    </citation>
    <scope>NUCLEOTIDE SEQUENCE [LARGE SCALE GENOMIC DNA]</scope>
    <source>
        <strain evidence="2 3">PLY_AMNH</strain>
    </source>
</reference>
<keyword evidence="3" id="KW-1185">Reference proteome</keyword>
<dbReference type="GO" id="GO:0015074">
    <property type="term" value="P:DNA integration"/>
    <property type="evidence" value="ECO:0007669"/>
    <property type="project" value="InterPro"/>
</dbReference>
<dbReference type="AlphaFoldDB" id="A0AAE0F4I4"/>
<dbReference type="GO" id="GO:0006310">
    <property type="term" value="P:DNA recombination"/>
    <property type="evidence" value="ECO:0007669"/>
    <property type="project" value="UniProtKB-KW"/>
</dbReference>
<dbReference type="SUPFAM" id="SSF56349">
    <property type="entry name" value="DNA breaking-rejoining enzymes"/>
    <property type="match status" value="1"/>
</dbReference>
<evidence type="ECO:0000313" key="3">
    <source>
        <dbReference type="Proteomes" id="UP001190700"/>
    </source>
</evidence>
<evidence type="ECO:0000313" key="2">
    <source>
        <dbReference type="EMBL" id="KAK3251826.1"/>
    </source>
</evidence>
<name>A0AAE0F4I4_9CHLO</name>
<comment type="caution">
    <text evidence="2">The sequence shown here is derived from an EMBL/GenBank/DDBJ whole genome shotgun (WGS) entry which is preliminary data.</text>
</comment>
<dbReference type="PANTHER" id="PTHR34605">
    <property type="entry name" value="PHAGE_INTEGRASE DOMAIN-CONTAINING PROTEIN"/>
    <property type="match status" value="1"/>
</dbReference>